<gene>
    <name evidence="2" type="ORF">HPLM_LOCUS17454</name>
</gene>
<evidence type="ECO:0000256" key="1">
    <source>
        <dbReference type="SAM" id="MobiDB-lite"/>
    </source>
</evidence>
<organism evidence="4">
    <name type="scientific">Haemonchus placei</name>
    <name type="common">Barber's pole worm</name>
    <dbReference type="NCBI Taxonomy" id="6290"/>
    <lineage>
        <taxon>Eukaryota</taxon>
        <taxon>Metazoa</taxon>
        <taxon>Ecdysozoa</taxon>
        <taxon>Nematoda</taxon>
        <taxon>Chromadorea</taxon>
        <taxon>Rhabditida</taxon>
        <taxon>Rhabditina</taxon>
        <taxon>Rhabditomorpha</taxon>
        <taxon>Strongyloidea</taxon>
        <taxon>Trichostrongylidae</taxon>
        <taxon>Haemonchus</taxon>
    </lineage>
</organism>
<reference evidence="2 3" key="2">
    <citation type="submission" date="2018-11" db="EMBL/GenBank/DDBJ databases">
        <authorList>
            <consortium name="Pathogen Informatics"/>
        </authorList>
    </citation>
    <scope>NUCLEOTIDE SEQUENCE [LARGE SCALE GENOMIC DNA]</scope>
    <source>
        <strain evidence="2 3">MHpl1</strain>
    </source>
</reference>
<dbReference type="EMBL" id="UZAF01019975">
    <property type="protein sequence ID" value="VDO65209.1"/>
    <property type="molecule type" value="Genomic_DNA"/>
</dbReference>
<feature type="compositionally biased region" description="Polar residues" evidence="1">
    <location>
        <begin position="7"/>
        <end position="20"/>
    </location>
</feature>
<evidence type="ECO:0000313" key="2">
    <source>
        <dbReference type="EMBL" id="VDO65209.1"/>
    </source>
</evidence>
<evidence type="ECO:0000313" key="3">
    <source>
        <dbReference type="Proteomes" id="UP000268014"/>
    </source>
</evidence>
<sequence>MPATRSKAASNNRAMAQLSDTKLAKSDPGTVQAFDISEDIADDPLLGRGAKIIQDATLSALTQVRNDTCALAAQLTQRINEGNVSARSLQCFVRRESDTRSLGFCT</sequence>
<name>A0A0N4WZS3_HAEPC</name>
<dbReference type="OMA" id="KSYTCAT"/>
<protein>
    <submittedName>
        <fullName evidence="4">Serine/threonine protein kinase</fullName>
    </submittedName>
</protein>
<dbReference type="WBParaSite" id="HPLM_0001746201-mRNA-1">
    <property type="protein sequence ID" value="HPLM_0001746201-mRNA-1"/>
    <property type="gene ID" value="HPLM_0001746201"/>
</dbReference>
<evidence type="ECO:0000313" key="4">
    <source>
        <dbReference type="WBParaSite" id="HPLM_0001746201-mRNA-1"/>
    </source>
</evidence>
<dbReference type="AlphaFoldDB" id="A0A0N4WZS3"/>
<accession>A0A0N4WZS3</accession>
<reference evidence="4" key="1">
    <citation type="submission" date="2017-02" db="UniProtKB">
        <authorList>
            <consortium name="WormBaseParasite"/>
        </authorList>
    </citation>
    <scope>IDENTIFICATION</scope>
</reference>
<proteinExistence type="predicted"/>
<dbReference type="Proteomes" id="UP000268014">
    <property type="component" value="Unassembled WGS sequence"/>
</dbReference>
<feature type="region of interest" description="Disordered" evidence="1">
    <location>
        <begin position="1"/>
        <end position="27"/>
    </location>
</feature>
<keyword evidence="3" id="KW-1185">Reference proteome</keyword>